<dbReference type="Pfam" id="PF17980">
    <property type="entry name" value="ADD_DNMT3"/>
    <property type="match status" value="1"/>
</dbReference>
<comment type="similarity">
    <text evidence="11">Belongs to the class I-like SAM-binding methyltransferase superfamily. C5-methyltransferase family.</text>
</comment>
<keyword evidence="5 11" id="KW-0808">Transferase</keyword>
<dbReference type="Gene3D" id="2.30.30.140">
    <property type="match status" value="2"/>
</dbReference>
<dbReference type="CDD" id="cd11725">
    <property type="entry name" value="ADDz_Dnmt3"/>
    <property type="match status" value="1"/>
</dbReference>
<feature type="region of interest" description="Disordered" evidence="12">
    <location>
        <begin position="1148"/>
        <end position="1168"/>
    </location>
</feature>
<evidence type="ECO:0000256" key="11">
    <source>
        <dbReference type="PROSITE-ProRule" id="PRU01016"/>
    </source>
</evidence>
<accession>A0A7M5WTF5</accession>
<feature type="domain" description="PWWP" evidence="13">
    <location>
        <begin position="116"/>
        <end position="171"/>
    </location>
</feature>
<dbReference type="Gene3D" id="1.10.720.50">
    <property type="entry name" value="PWWP, helical domain"/>
    <property type="match status" value="1"/>
</dbReference>
<evidence type="ECO:0000256" key="2">
    <source>
        <dbReference type="ARBA" id="ARBA00011975"/>
    </source>
</evidence>
<evidence type="ECO:0000259" key="13">
    <source>
        <dbReference type="PROSITE" id="PS50812"/>
    </source>
</evidence>
<evidence type="ECO:0000256" key="6">
    <source>
        <dbReference type="ARBA" id="ARBA00022691"/>
    </source>
</evidence>
<reference evidence="15" key="1">
    <citation type="submission" date="2021-01" db="UniProtKB">
        <authorList>
            <consortium name="EnsemblMetazoa"/>
        </authorList>
    </citation>
    <scope>IDENTIFICATION</scope>
</reference>
<feature type="compositionally biased region" description="Basic and acidic residues" evidence="12">
    <location>
        <begin position="248"/>
        <end position="261"/>
    </location>
</feature>
<keyword evidence="6 11" id="KW-0949">S-adenosyl-L-methionine</keyword>
<evidence type="ECO:0000313" key="16">
    <source>
        <dbReference type="Proteomes" id="UP000594262"/>
    </source>
</evidence>
<dbReference type="Pfam" id="PF21255">
    <property type="entry name" value="DNMT3_ADD_GATA1-like"/>
    <property type="match status" value="1"/>
</dbReference>
<dbReference type="SMART" id="SM00293">
    <property type="entry name" value="PWWP"/>
    <property type="match status" value="2"/>
</dbReference>
<feature type="region of interest" description="Disordered" evidence="12">
    <location>
        <begin position="225"/>
        <end position="282"/>
    </location>
</feature>
<dbReference type="SUPFAM" id="SSF57903">
    <property type="entry name" value="FYVE/PHD zinc finger"/>
    <property type="match status" value="1"/>
</dbReference>
<dbReference type="InterPro" id="IPR029063">
    <property type="entry name" value="SAM-dependent_MTases_sf"/>
</dbReference>
<dbReference type="PROSITE" id="PS51679">
    <property type="entry name" value="SAM_MT_C5"/>
    <property type="match status" value="1"/>
</dbReference>
<dbReference type="EC" id="2.1.1.37" evidence="2"/>
<evidence type="ECO:0000256" key="3">
    <source>
        <dbReference type="ARBA" id="ARBA00022491"/>
    </source>
</evidence>
<evidence type="ECO:0000256" key="1">
    <source>
        <dbReference type="ARBA" id="ARBA00004123"/>
    </source>
</evidence>
<evidence type="ECO:0000256" key="7">
    <source>
        <dbReference type="ARBA" id="ARBA00022723"/>
    </source>
</evidence>
<dbReference type="InterPro" id="IPR001525">
    <property type="entry name" value="C5_MeTfrase"/>
</dbReference>
<dbReference type="EnsemblMetazoa" id="CLYHEMT012868.1">
    <property type="protein sequence ID" value="CLYHEMP012868.1"/>
    <property type="gene ID" value="CLYHEMG012868"/>
</dbReference>
<dbReference type="GO" id="GO:0008270">
    <property type="term" value="F:zinc ion binding"/>
    <property type="evidence" value="ECO:0007669"/>
    <property type="project" value="UniProtKB-KW"/>
</dbReference>
<dbReference type="PROSITE" id="PS51533">
    <property type="entry name" value="ADD"/>
    <property type="match status" value="1"/>
</dbReference>
<dbReference type="InterPro" id="IPR049554">
    <property type="entry name" value="DNMT3_ADD_PHD"/>
</dbReference>
<dbReference type="Proteomes" id="UP000594262">
    <property type="component" value="Unplaced"/>
</dbReference>
<dbReference type="GO" id="GO:0005634">
    <property type="term" value="C:nucleus"/>
    <property type="evidence" value="ECO:0007669"/>
    <property type="project" value="UniProtKB-SubCell"/>
</dbReference>
<evidence type="ECO:0000256" key="9">
    <source>
        <dbReference type="ARBA" id="ARBA00022833"/>
    </source>
</evidence>
<dbReference type="PROSITE" id="PS50812">
    <property type="entry name" value="PWWP"/>
    <property type="match status" value="2"/>
</dbReference>
<proteinExistence type="inferred from homology"/>
<organism evidence="15 16">
    <name type="scientific">Clytia hemisphaerica</name>
    <dbReference type="NCBI Taxonomy" id="252671"/>
    <lineage>
        <taxon>Eukaryota</taxon>
        <taxon>Metazoa</taxon>
        <taxon>Cnidaria</taxon>
        <taxon>Hydrozoa</taxon>
        <taxon>Hydroidolina</taxon>
        <taxon>Leptothecata</taxon>
        <taxon>Obeliida</taxon>
        <taxon>Clytiidae</taxon>
        <taxon>Clytia</taxon>
    </lineage>
</organism>
<dbReference type="SUPFAM" id="SSF63748">
    <property type="entry name" value="Tudor/PWWP/MBT"/>
    <property type="match status" value="2"/>
</dbReference>
<dbReference type="InterPro" id="IPR018117">
    <property type="entry name" value="C5_DNA_meth_AS"/>
</dbReference>
<dbReference type="InterPro" id="IPR011011">
    <property type="entry name" value="Znf_FYVE_PHD"/>
</dbReference>
<evidence type="ECO:0000256" key="5">
    <source>
        <dbReference type="ARBA" id="ARBA00022679"/>
    </source>
</evidence>
<dbReference type="GO" id="GO:0010468">
    <property type="term" value="P:regulation of gene expression"/>
    <property type="evidence" value="ECO:0007669"/>
    <property type="project" value="UniProtKB-ARBA"/>
</dbReference>
<dbReference type="GO" id="GO:0003886">
    <property type="term" value="F:DNA (cytosine-5-)-methyltransferase activity"/>
    <property type="evidence" value="ECO:0007669"/>
    <property type="project" value="UniProtKB-EC"/>
</dbReference>
<evidence type="ECO:0000256" key="8">
    <source>
        <dbReference type="ARBA" id="ARBA00022771"/>
    </source>
</evidence>
<sequence length="1188" mass="135289">MKCLRMSANWQRKNIADPIKCTRGNITKKVSVEMKNSDMLNGSAKQSKKRKRTELESLYDDLQTVYQKQNKGFVTGDCKDVCRSRRTISKQNLIDQQKKSKSIEKKLVPRGQQFSKGDFVIGDIKSFGWWYGKIAESSVKGKPKDLVLVYWYGDHKTLEYPRSHLLSYYKFSTVYEKSKKPLYRKAVQEFLKEIHAYHKANGLDAPESLKPSTLIDWAMNDFQEESDVSEQGQTSDDCEALNSLGKPTVDESPTKRAKDAAIESSCTNKKTDPSQTKSSVITPGPSVIEISVKELEQSYVNVEDSFEENNQNIDEIVTKENCCDDMESSSQVSLGMGMDLADNESSTSTVHYDLMETCEHSKQINNKPKSNREEGIAKNSKKDKLDGIELDYSLVGKSPAKRGCTMKDTTIVPLPVEKKSKKRQRKQDHKPFLDLPVLSSTSKILSWNCNATSTPVKNYDDDNLMMKDSPDKSIRINDLVIAKLKGFDWWFGKIVSYQRARKSPPAEGSCWIYWYGDHKLSEIPLSSCEHLDQFSVRFLPKKLRGQYLTSVEEALNEAALRCGKVGVSVHLPREEQIEQLKELIEWAMDGFQPHGVDALRSPIEVVNQLEREVDGSDKDSNNMDNAHDNDEINFIPVLNEEIKLLFDRVAAGKANIEDLCLACGDTKVFASHPLFEGGLCKECKESFLESAFLYDDSGSQMYCCICSEGDHIFMCDNIGCQRSYCPVCIDMLCGVGYSERISSSEEEWRCFMCEEMTVRLLKVRNDWQDRLKEIFNEERNHIDFGPQVYYDPVPFEERKPIRVLSLFDGIATALHVLQKMNFDIELYVAAEIDCDALKVAETHHARTIRHVGDVCKITEKQMEEWGPFDLLVGGSPCNDLSIANPLRKGIYDGTGRLFFEYYRILQYAMNSRLDHAHQQPRPFFWLFENVVGMRYDDRDVITRFLQCNPTIISAKDLSPQQRVRYYWGNLPGMNRPLCGITGQSLSLQDCLEPNCGRTAKVEKVRCITTKRTSLKQQTKLVLPVHLEHSVTQQTEDELWITEVERIFGFPEHYTDIGNMGQRQRQKLLGKSWSVPVIQHLLMPLKDYFKTKPPPPPPPSSSLNCGDDNACARRCFDAQTQTDELMGEDVELNSLTENDTHAQATFERKESEIASSSTDGHNLHTSPFSEQDEFYGVPLTGIAEEMVLV</sequence>
<dbReference type="Pfam" id="PF00145">
    <property type="entry name" value="DNA_methylase"/>
    <property type="match status" value="1"/>
</dbReference>
<dbReference type="AlphaFoldDB" id="A0A7M5WTF5"/>
<evidence type="ECO:0000256" key="4">
    <source>
        <dbReference type="ARBA" id="ARBA00022603"/>
    </source>
</evidence>
<dbReference type="Pfam" id="PF00855">
    <property type="entry name" value="PWWP"/>
    <property type="match status" value="1"/>
</dbReference>
<dbReference type="InterPro" id="IPR040552">
    <property type="entry name" value="DNMT3_ADD_GATA1-like"/>
</dbReference>
<feature type="compositionally biased region" description="Polar residues" evidence="12">
    <location>
        <begin position="1152"/>
        <end position="1168"/>
    </location>
</feature>
<dbReference type="PANTHER" id="PTHR23068:SF25">
    <property type="entry name" value="DNA (CYTOSINE-5)-METHYLTRANSFERASE DRM2"/>
    <property type="match status" value="1"/>
</dbReference>
<dbReference type="InterPro" id="IPR050390">
    <property type="entry name" value="C5-Methyltransferase"/>
</dbReference>
<keyword evidence="3" id="KW-0678">Repressor</keyword>
<dbReference type="GO" id="GO:0032259">
    <property type="term" value="P:methylation"/>
    <property type="evidence" value="ECO:0007669"/>
    <property type="project" value="UniProtKB-KW"/>
</dbReference>
<feature type="domain" description="PHD-type" evidence="14">
    <location>
        <begin position="648"/>
        <end position="780"/>
    </location>
</feature>
<feature type="domain" description="PWWP" evidence="13">
    <location>
        <begin position="476"/>
        <end position="534"/>
    </location>
</feature>
<dbReference type="GeneID" id="136809046"/>
<evidence type="ECO:0000256" key="10">
    <source>
        <dbReference type="ARBA" id="ARBA00023242"/>
    </source>
</evidence>
<dbReference type="InterPro" id="IPR025766">
    <property type="entry name" value="ADD"/>
</dbReference>
<keyword evidence="7" id="KW-0479">Metal-binding</keyword>
<keyword evidence="8" id="KW-0863">Zinc-finger</keyword>
<keyword evidence="10" id="KW-0539">Nucleus</keyword>
<keyword evidence="16" id="KW-1185">Reference proteome</keyword>
<dbReference type="PANTHER" id="PTHR23068">
    <property type="entry name" value="DNA CYTOSINE-5- -METHYLTRANSFERASE 3-RELATED"/>
    <property type="match status" value="1"/>
</dbReference>
<dbReference type="InterPro" id="IPR013083">
    <property type="entry name" value="Znf_RING/FYVE/PHD"/>
</dbReference>
<dbReference type="InterPro" id="IPR000313">
    <property type="entry name" value="PWWP_dom"/>
</dbReference>
<keyword evidence="9" id="KW-0862">Zinc</keyword>
<name>A0A7M5WTF5_9CNID</name>
<evidence type="ECO:0000259" key="14">
    <source>
        <dbReference type="PROSITE" id="PS51533"/>
    </source>
</evidence>
<comment type="subcellular location">
    <subcellularLocation>
        <location evidence="1">Nucleus</location>
    </subcellularLocation>
</comment>
<dbReference type="Gene3D" id="3.40.50.150">
    <property type="entry name" value="Vaccinia Virus protein VP39"/>
    <property type="match status" value="2"/>
</dbReference>
<dbReference type="RefSeq" id="XP_066921721.1">
    <property type="nucleotide sequence ID" value="XM_067065620.1"/>
</dbReference>
<dbReference type="OrthoDB" id="641149at2759"/>
<feature type="active site" evidence="11">
    <location>
        <position position="877"/>
    </location>
</feature>
<dbReference type="SUPFAM" id="SSF53335">
    <property type="entry name" value="S-adenosyl-L-methionine-dependent methyltransferases"/>
    <property type="match status" value="1"/>
</dbReference>
<dbReference type="CDD" id="cd05835">
    <property type="entry name" value="PWWP_DNMT3"/>
    <property type="match status" value="1"/>
</dbReference>
<keyword evidence="4 11" id="KW-0489">Methyltransferase</keyword>
<protein>
    <recommendedName>
        <fullName evidence="2">DNA (cytosine-5-)-methyltransferase</fullName>
        <ecNumber evidence="2">2.1.1.37</ecNumber>
    </recommendedName>
</protein>
<evidence type="ECO:0000313" key="15">
    <source>
        <dbReference type="EnsemblMetazoa" id="CLYHEMP012868.1"/>
    </source>
</evidence>
<dbReference type="PROSITE" id="PS00094">
    <property type="entry name" value="C5_MTASE_1"/>
    <property type="match status" value="1"/>
</dbReference>
<evidence type="ECO:0000256" key="12">
    <source>
        <dbReference type="SAM" id="MobiDB-lite"/>
    </source>
</evidence>
<dbReference type="Gene3D" id="3.30.40.10">
    <property type="entry name" value="Zinc/RING finger domain, C3HC4 (zinc finger)"/>
    <property type="match status" value="1"/>
</dbReference>
<feature type="compositionally biased region" description="Polar residues" evidence="12">
    <location>
        <begin position="264"/>
        <end position="281"/>
    </location>
</feature>